<evidence type="ECO:0000313" key="1">
    <source>
        <dbReference type="EMBL" id="KAK9919318.1"/>
    </source>
</evidence>
<sequence length="110" mass="12843">MPAVERSSSPARFVGVGATLIDVDLQMNRWRSGLGPVMMPAVFSRARALCRWSRWLRCREQMAVKGTVELREWQLFSRVGLCCELQVNCTASEIWLRWWWLNCWLSELLP</sequence>
<keyword evidence="2" id="KW-1185">Reference proteome</keyword>
<gene>
    <name evidence="1" type="ORF">M0R45_027922</name>
</gene>
<accession>A0AAW1W680</accession>
<organism evidence="1 2">
    <name type="scientific">Rubus argutus</name>
    <name type="common">Southern blackberry</name>
    <dbReference type="NCBI Taxonomy" id="59490"/>
    <lineage>
        <taxon>Eukaryota</taxon>
        <taxon>Viridiplantae</taxon>
        <taxon>Streptophyta</taxon>
        <taxon>Embryophyta</taxon>
        <taxon>Tracheophyta</taxon>
        <taxon>Spermatophyta</taxon>
        <taxon>Magnoliopsida</taxon>
        <taxon>eudicotyledons</taxon>
        <taxon>Gunneridae</taxon>
        <taxon>Pentapetalae</taxon>
        <taxon>rosids</taxon>
        <taxon>fabids</taxon>
        <taxon>Rosales</taxon>
        <taxon>Rosaceae</taxon>
        <taxon>Rosoideae</taxon>
        <taxon>Rosoideae incertae sedis</taxon>
        <taxon>Rubus</taxon>
    </lineage>
</organism>
<evidence type="ECO:0000313" key="2">
    <source>
        <dbReference type="Proteomes" id="UP001457282"/>
    </source>
</evidence>
<dbReference type="EMBL" id="JBEDUW010000006">
    <property type="protein sequence ID" value="KAK9919318.1"/>
    <property type="molecule type" value="Genomic_DNA"/>
</dbReference>
<name>A0AAW1W680_RUBAR</name>
<dbReference type="Proteomes" id="UP001457282">
    <property type="component" value="Unassembled WGS sequence"/>
</dbReference>
<reference evidence="1 2" key="1">
    <citation type="journal article" date="2023" name="G3 (Bethesda)">
        <title>A chromosome-length genome assembly and annotation of blackberry (Rubus argutus, cv. 'Hillquist').</title>
        <authorList>
            <person name="Bruna T."/>
            <person name="Aryal R."/>
            <person name="Dudchenko O."/>
            <person name="Sargent D.J."/>
            <person name="Mead D."/>
            <person name="Buti M."/>
            <person name="Cavallini A."/>
            <person name="Hytonen T."/>
            <person name="Andres J."/>
            <person name="Pham M."/>
            <person name="Weisz D."/>
            <person name="Mascagni F."/>
            <person name="Usai G."/>
            <person name="Natali L."/>
            <person name="Bassil N."/>
            <person name="Fernandez G.E."/>
            <person name="Lomsadze A."/>
            <person name="Armour M."/>
            <person name="Olukolu B."/>
            <person name="Poorten T."/>
            <person name="Britton C."/>
            <person name="Davik J."/>
            <person name="Ashrafi H."/>
            <person name="Aiden E.L."/>
            <person name="Borodovsky M."/>
            <person name="Worthington M."/>
        </authorList>
    </citation>
    <scope>NUCLEOTIDE SEQUENCE [LARGE SCALE GENOMIC DNA]</scope>
    <source>
        <strain evidence="1">PI 553951</strain>
    </source>
</reference>
<protein>
    <submittedName>
        <fullName evidence="1">Uncharacterized protein</fullName>
    </submittedName>
</protein>
<proteinExistence type="predicted"/>
<dbReference type="AlphaFoldDB" id="A0AAW1W680"/>
<comment type="caution">
    <text evidence="1">The sequence shown here is derived from an EMBL/GenBank/DDBJ whole genome shotgun (WGS) entry which is preliminary data.</text>
</comment>